<feature type="compositionally biased region" description="Low complexity" evidence="13">
    <location>
        <begin position="1059"/>
        <end position="1073"/>
    </location>
</feature>
<dbReference type="Pfam" id="PF16900">
    <property type="entry name" value="REPA_OB_2"/>
    <property type="match status" value="1"/>
</dbReference>
<reference evidence="19 20" key="1">
    <citation type="journal article" date="2018" name="Plant J.">
        <title>Genome sequences of Chlorella sorokiniana UTEX 1602 and Micractinium conductrix SAG 241.80: implications to maltose excretion by a green alga.</title>
        <authorList>
            <person name="Arriola M.B."/>
            <person name="Velmurugan N."/>
            <person name="Zhang Y."/>
            <person name="Plunkett M.H."/>
            <person name="Hondzo H."/>
            <person name="Barney B.M."/>
        </authorList>
    </citation>
    <scope>NUCLEOTIDE SEQUENCE [LARGE SCALE GENOMIC DNA]</scope>
    <source>
        <strain evidence="19 20">SAG 241.80</strain>
    </source>
</reference>
<evidence type="ECO:0000256" key="9">
    <source>
        <dbReference type="ARBA" id="ARBA00023172"/>
    </source>
</evidence>
<evidence type="ECO:0000256" key="2">
    <source>
        <dbReference type="ARBA" id="ARBA00005690"/>
    </source>
</evidence>
<dbReference type="InterPro" id="IPR047192">
    <property type="entry name" value="Euk_RPA1_DBD_C"/>
</dbReference>
<dbReference type="InterPro" id="IPR013955">
    <property type="entry name" value="Rep_factor-A_C"/>
</dbReference>
<feature type="region of interest" description="Disordered" evidence="13">
    <location>
        <begin position="1018"/>
        <end position="1098"/>
    </location>
</feature>
<evidence type="ECO:0000256" key="13">
    <source>
        <dbReference type="SAM" id="MobiDB-lite"/>
    </source>
</evidence>
<keyword evidence="4 12" id="KW-0479">Metal-binding</keyword>
<organism evidence="19 20">
    <name type="scientific">Micractinium conductrix</name>
    <dbReference type="NCBI Taxonomy" id="554055"/>
    <lineage>
        <taxon>Eukaryota</taxon>
        <taxon>Viridiplantae</taxon>
        <taxon>Chlorophyta</taxon>
        <taxon>core chlorophytes</taxon>
        <taxon>Trebouxiophyceae</taxon>
        <taxon>Chlorellales</taxon>
        <taxon>Chlorellaceae</taxon>
        <taxon>Chlorella clade</taxon>
        <taxon>Micractinium</taxon>
    </lineage>
</organism>
<keyword evidence="14" id="KW-0812">Transmembrane</keyword>
<feature type="domain" description="Replication factor A C-terminal" evidence="17">
    <location>
        <begin position="792"/>
        <end position="941"/>
    </location>
</feature>
<dbReference type="FunFam" id="2.40.50.140:FF:000090">
    <property type="entry name" value="Replication protein A subunit"/>
    <property type="match status" value="1"/>
</dbReference>
<dbReference type="GO" id="GO:0007140">
    <property type="term" value="P:male meiotic nuclear division"/>
    <property type="evidence" value="ECO:0007669"/>
    <property type="project" value="UniProtKB-ARBA"/>
</dbReference>
<feature type="transmembrane region" description="Helical" evidence="14">
    <location>
        <begin position="137"/>
        <end position="155"/>
    </location>
</feature>
<dbReference type="GO" id="GO:0005634">
    <property type="term" value="C:nucleus"/>
    <property type="evidence" value="ECO:0007669"/>
    <property type="project" value="UniProtKB-SubCell"/>
</dbReference>
<dbReference type="FunFam" id="2.40.50.140:FF:000041">
    <property type="entry name" value="Replication protein A subunit"/>
    <property type="match status" value="1"/>
</dbReference>
<name>A0A2P6VHL9_9CHLO</name>
<dbReference type="InterPro" id="IPR004591">
    <property type="entry name" value="Rfa1"/>
</dbReference>
<dbReference type="PANTHER" id="PTHR47165:SF4">
    <property type="entry name" value="OS03G0429900 PROTEIN"/>
    <property type="match status" value="1"/>
</dbReference>
<evidence type="ECO:0000259" key="17">
    <source>
        <dbReference type="Pfam" id="PF08646"/>
    </source>
</evidence>
<proteinExistence type="inferred from homology"/>
<dbReference type="GO" id="GO:0006260">
    <property type="term" value="P:DNA replication"/>
    <property type="evidence" value="ECO:0007669"/>
    <property type="project" value="UniProtKB-KW"/>
</dbReference>
<evidence type="ECO:0000256" key="8">
    <source>
        <dbReference type="ARBA" id="ARBA00023125"/>
    </source>
</evidence>
<evidence type="ECO:0000256" key="10">
    <source>
        <dbReference type="ARBA" id="ARBA00023204"/>
    </source>
</evidence>
<feature type="compositionally biased region" description="Low complexity" evidence="13">
    <location>
        <begin position="956"/>
        <end position="968"/>
    </location>
</feature>
<dbReference type="GO" id="GO:0008270">
    <property type="term" value="F:zinc ion binding"/>
    <property type="evidence" value="ECO:0007669"/>
    <property type="project" value="UniProtKB-KW"/>
</dbReference>
<evidence type="ECO:0000256" key="4">
    <source>
        <dbReference type="ARBA" id="ARBA00022723"/>
    </source>
</evidence>
<dbReference type="Pfam" id="PF01336">
    <property type="entry name" value="tRNA_anti-codon"/>
    <property type="match status" value="1"/>
</dbReference>
<keyword evidence="9" id="KW-0233">DNA recombination</keyword>
<reference evidence="19" key="2">
    <citation type="submission" date="2018-02" db="EMBL/GenBank/DDBJ databases">
        <authorList>
            <person name="Cohen D.B."/>
            <person name="Kent A.D."/>
        </authorList>
    </citation>
    <scope>NUCLEOTIDE SEQUENCE</scope>
    <source>
        <strain evidence="19">SAG 241.80</strain>
    </source>
</reference>
<comment type="function">
    <text evidence="12">Component of the replication protein A complex (RPA) required for DNA recombination, repair and replication. The activity of RPA is mediated by single-stranded DNA binding and protein interactions. Probably involved in repair of double-strand DNA breaks (DSBs) induced by genotoxic stresses.</text>
</comment>
<dbReference type="Pfam" id="PF08646">
    <property type="entry name" value="Rep_fac-A_C"/>
    <property type="match status" value="1"/>
</dbReference>
<dbReference type="Gene3D" id="2.40.50.140">
    <property type="entry name" value="Nucleic acid-binding proteins"/>
    <property type="match status" value="4"/>
</dbReference>
<dbReference type="EMBL" id="LHPF02000006">
    <property type="protein sequence ID" value="PSC73591.1"/>
    <property type="molecule type" value="Genomic_DNA"/>
</dbReference>
<dbReference type="PANTHER" id="PTHR47165">
    <property type="entry name" value="OS03G0429900 PROTEIN"/>
    <property type="match status" value="1"/>
</dbReference>
<dbReference type="CDD" id="cd04474">
    <property type="entry name" value="RPA1_DBD_A"/>
    <property type="match status" value="1"/>
</dbReference>
<accession>A0A2P6VHL9</accession>
<dbReference type="NCBIfam" id="TIGR00617">
    <property type="entry name" value="rpa1"/>
    <property type="match status" value="1"/>
</dbReference>
<dbReference type="GO" id="GO:0006281">
    <property type="term" value="P:DNA repair"/>
    <property type="evidence" value="ECO:0007669"/>
    <property type="project" value="UniProtKB-KW"/>
</dbReference>
<keyword evidence="6 12" id="KW-0863">Zinc-finger</keyword>
<keyword evidence="5" id="KW-0227">DNA damage</keyword>
<keyword evidence="14" id="KW-0472">Membrane</keyword>
<keyword evidence="20" id="KW-1185">Reference proteome</keyword>
<dbReference type="InterPro" id="IPR012340">
    <property type="entry name" value="NA-bd_OB-fold"/>
</dbReference>
<evidence type="ECO:0000313" key="20">
    <source>
        <dbReference type="Proteomes" id="UP000239649"/>
    </source>
</evidence>
<feature type="compositionally biased region" description="Gly residues" evidence="13">
    <location>
        <begin position="1029"/>
        <end position="1038"/>
    </location>
</feature>
<dbReference type="OrthoDB" id="1751331at2759"/>
<dbReference type="GO" id="GO:0003677">
    <property type="term" value="F:DNA binding"/>
    <property type="evidence" value="ECO:0007669"/>
    <property type="project" value="UniProtKB-KW"/>
</dbReference>
<feature type="region of interest" description="Disordered" evidence="13">
    <location>
        <begin position="951"/>
        <end position="988"/>
    </location>
</feature>
<comment type="similarity">
    <text evidence="2 12">Belongs to the replication factor A protein 1 family.</text>
</comment>
<dbReference type="CDD" id="cd04475">
    <property type="entry name" value="RPA1_DBD_B"/>
    <property type="match status" value="1"/>
</dbReference>
<dbReference type="InterPro" id="IPR004365">
    <property type="entry name" value="NA-bd_OB_tRNA"/>
</dbReference>
<feature type="transmembrane region" description="Helical" evidence="14">
    <location>
        <begin position="237"/>
        <end position="257"/>
    </location>
</feature>
<keyword evidence="7 12" id="KW-0862">Zinc</keyword>
<feature type="domain" description="Replication factor-A protein 1 N-terminal" evidence="16">
    <location>
        <begin position="265"/>
        <end position="362"/>
    </location>
</feature>
<dbReference type="FunFam" id="2.40.50.140:FF:000064">
    <property type="entry name" value="Replication protein A subunit"/>
    <property type="match status" value="1"/>
</dbReference>
<gene>
    <name evidence="19" type="ORF">C2E20_2977</name>
</gene>
<dbReference type="CDD" id="cd04476">
    <property type="entry name" value="RPA1_DBD_C"/>
    <property type="match status" value="1"/>
</dbReference>
<evidence type="ECO:0000256" key="3">
    <source>
        <dbReference type="ARBA" id="ARBA00022705"/>
    </source>
</evidence>
<keyword evidence="11 12" id="KW-0539">Nucleus</keyword>
<protein>
    <recommendedName>
        <fullName evidence="12">Replication protein A subunit</fullName>
    </recommendedName>
</protein>
<feature type="domain" description="Replication protein A OB" evidence="18">
    <location>
        <begin position="630"/>
        <end position="733"/>
    </location>
</feature>
<evidence type="ECO:0000256" key="1">
    <source>
        <dbReference type="ARBA" id="ARBA00004123"/>
    </source>
</evidence>
<evidence type="ECO:0000313" key="19">
    <source>
        <dbReference type="EMBL" id="PSC73591.1"/>
    </source>
</evidence>
<feature type="transmembrane region" description="Helical" evidence="14">
    <location>
        <begin position="74"/>
        <end position="95"/>
    </location>
</feature>
<keyword evidence="14" id="KW-1133">Transmembrane helix</keyword>
<evidence type="ECO:0000256" key="5">
    <source>
        <dbReference type="ARBA" id="ARBA00022763"/>
    </source>
</evidence>
<evidence type="ECO:0000256" key="14">
    <source>
        <dbReference type="SAM" id="Phobius"/>
    </source>
</evidence>
<feature type="transmembrane region" description="Helical" evidence="14">
    <location>
        <begin position="107"/>
        <end position="125"/>
    </location>
</feature>
<dbReference type="InterPro" id="IPR007199">
    <property type="entry name" value="Rep_factor-A_N"/>
</dbReference>
<dbReference type="SUPFAM" id="SSF50249">
    <property type="entry name" value="Nucleic acid-binding proteins"/>
    <property type="match status" value="4"/>
</dbReference>
<dbReference type="FunFam" id="2.40.50.140:FF:000117">
    <property type="entry name" value="Replication protein A subunit"/>
    <property type="match status" value="1"/>
</dbReference>
<evidence type="ECO:0000259" key="18">
    <source>
        <dbReference type="Pfam" id="PF16900"/>
    </source>
</evidence>
<keyword evidence="8 12" id="KW-0238">DNA-binding</keyword>
<dbReference type="EMBL" id="LHPF02000006">
    <property type="protein sequence ID" value="PSC73590.1"/>
    <property type="molecule type" value="Genomic_DNA"/>
</dbReference>
<dbReference type="AlphaFoldDB" id="A0A2P6VHL9"/>
<evidence type="ECO:0000259" key="15">
    <source>
        <dbReference type="Pfam" id="PF01336"/>
    </source>
</evidence>
<feature type="region of interest" description="Disordered" evidence="13">
    <location>
        <begin position="477"/>
        <end position="503"/>
    </location>
</feature>
<evidence type="ECO:0000256" key="12">
    <source>
        <dbReference type="RuleBase" id="RU364130"/>
    </source>
</evidence>
<comment type="subunit">
    <text evidence="12">Heterotrimer of RPA1, RPA2 and RPA3 (canonical replication protein A complex).</text>
</comment>
<feature type="compositionally biased region" description="Gly residues" evidence="13">
    <location>
        <begin position="1074"/>
        <end position="1087"/>
    </location>
</feature>
<keyword evidence="10" id="KW-0234">DNA repair</keyword>
<keyword evidence="3 12" id="KW-0235">DNA replication</keyword>
<evidence type="ECO:0000256" key="6">
    <source>
        <dbReference type="ARBA" id="ARBA00022771"/>
    </source>
</evidence>
<evidence type="ECO:0000256" key="11">
    <source>
        <dbReference type="ARBA" id="ARBA00023242"/>
    </source>
</evidence>
<dbReference type="Pfam" id="PF04057">
    <property type="entry name" value="Rep-A_N"/>
    <property type="match status" value="1"/>
</dbReference>
<dbReference type="InterPro" id="IPR031657">
    <property type="entry name" value="REPA_OB_2"/>
</dbReference>
<sequence>MAAVHSDVSPQQPGGLVSPTAQAAAARRPDWRSAFTAEEVRQLEFDRVVGWSSLFMLGPFVARVWPHLALRDSLQYVVFGAPVVTLMWGVSSYFPRAYLRHRKQAMVVCRLTVFWLPVVVGVAAFDATIRQPVALPVGGPFLTAFMLFLATRTWLMVYSASASRLRLGWHLAVQTVNFVRLAVWARQPFCSSQLLASPPLQRVIRSVHELAALVAAILLPASPTVIPQSPGARCQALLLCVWALVGWLAPTVMLVPAKPWAMAQLTPGSIANLVAGVTGQPLTVQVLCVKRLQNAQSVAPERFRMLLSDGEYSHSCMLATQLTELVTSGQLKEGAIIVLHDYICNQVQNKKVVIVLNLEIVQPDAEKVGNPQLYDKAVAAAAPAGAGAPPPVENGGAAGGYGGPPPQQQYGGGPPAGGYGGAPAGGAPAGGYGGAPPGGPAGYGGGPPAGAGGYGGGPPAGPGGYGGAAPGGPYGGGAPPAPAQYGAPPGPQYRGSGPVARNEAPSHIMPINALNSYQNRWTIKARVTQKSDIRRYSNARGEGRFFSFDLLDAQGGEIRVVGWNDQCDRWEPQVEQGKVYLISKCSLRHKRGNFNQTRHQFEIHLENQSQVELCPDEDDIPQLFFNFTKISTVEDTPPNNMVDLCAVVESCMDASTITRRDGTEVQKRPIILRDDSGRSIELTLWGKYVTESGDALSMALQQGTKPVVAIKNARVGEYNGKTLSTVGGTSILIDPLDVPEAMAMRQWYDSGGAAQAAEPLSRQGGGGGRSDRRVTLAQIKDEGMGMGERPEWVQVNAAVTYLRSENMYYPACTGKVGDRQCNKKLQDNGNGGWYCERCGGEYEPEFRYMISMTLSDHTGETWATAFQEQGLDIMGKPALEIKEMRDTLGDTEFGAYMSDLTFRHYVFKLKLASETYNDETKLRVNVSQVAPLSFSQESKKLIEQIGMLDRGQDPFAAPAPGGQQAQQAGGYGGGYGAAPQQQQQGGGYGGAGYGGAGGAQGGYGGGGGPQGGYGGGGGAYGGAPQQQQWGGGAAGAGGDFKTPPNRGQGQGGYGGAPGGYPQNQNNNQNQWGQQQGGGGYGGGGAGAPGYNANPANFY</sequence>
<dbReference type="CDD" id="cd04477">
    <property type="entry name" value="RPA1N"/>
    <property type="match status" value="1"/>
</dbReference>
<dbReference type="STRING" id="554055.A0A2P6VHL9"/>
<feature type="compositionally biased region" description="Gly residues" evidence="13">
    <location>
        <begin position="1048"/>
        <end position="1058"/>
    </location>
</feature>
<dbReference type="GO" id="GO:0006310">
    <property type="term" value="P:DNA recombination"/>
    <property type="evidence" value="ECO:0007669"/>
    <property type="project" value="UniProtKB-KW"/>
</dbReference>
<comment type="caution">
    <text evidence="19">The sequence shown here is derived from an EMBL/GenBank/DDBJ whole genome shotgun (WGS) entry which is preliminary data.</text>
</comment>
<evidence type="ECO:0000256" key="7">
    <source>
        <dbReference type="ARBA" id="ARBA00022833"/>
    </source>
</evidence>
<dbReference type="Proteomes" id="UP000239649">
    <property type="component" value="Unassembled WGS sequence"/>
</dbReference>
<comment type="subcellular location">
    <subcellularLocation>
        <location evidence="1 12">Nucleus</location>
    </subcellularLocation>
</comment>
<feature type="region of interest" description="Disordered" evidence="13">
    <location>
        <begin position="384"/>
        <end position="418"/>
    </location>
</feature>
<feature type="compositionally biased region" description="Low complexity" evidence="13">
    <location>
        <begin position="1088"/>
        <end position="1098"/>
    </location>
</feature>
<feature type="domain" description="OB" evidence="15">
    <location>
        <begin position="521"/>
        <end position="605"/>
    </location>
</feature>
<evidence type="ECO:0000259" key="16">
    <source>
        <dbReference type="Pfam" id="PF04057"/>
    </source>
</evidence>